<keyword evidence="7 8" id="KW-0472">Membrane</keyword>
<dbReference type="PANTHER" id="PTHR30472:SF41">
    <property type="entry name" value="TRANSPORT SYSTEM PERMEASE PROTEIN"/>
    <property type="match status" value="1"/>
</dbReference>
<proteinExistence type="inferred from homology"/>
<dbReference type="EMBL" id="BAAARB010000013">
    <property type="protein sequence ID" value="GAA2384200.1"/>
    <property type="molecule type" value="Genomic_DNA"/>
</dbReference>
<evidence type="ECO:0000256" key="1">
    <source>
        <dbReference type="ARBA" id="ARBA00004651"/>
    </source>
</evidence>
<evidence type="ECO:0000313" key="9">
    <source>
        <dbReference type="EMBL" id="GAA2384200.1"/>
    </source>
</evidence>
<feature type="transmembrane region" description="Helical" evidence="8">
    <location>
        <begin position="217"/>
        <end position="241"/>
    </location>
</feature>
<comment type="caution">
    <text evidence="9">The sequence shown here is derived from an EMBL/GenBank/DDBJ whole genome shotgun (WGS) entry which is preliminary data.</text>
</comment>
<reference evidence="10" key="1">
    <citation type="journal article" date="2019" name="Int. J. Syst. Evol. Microbiol.">
        <title>The Global Catalogue of Microorganisms (GCM) 10K type strain sequencing project: providing services to taxonomists for standard genome sequencing and annotation.</title>
        <authorList>
            <consortium name="The Broad Institute Genomics Platform"/>
            <consortium name="The Broad Institute Genome Sequencing Center for Infectious Disease"/>
            <person name="Wu L."/>
            <person name="Ma J."/>
        </authorList>
    </citation>
    <scope>NUCLEOTIDE SEQUENCE [LARGE SCALE GENOMIC DNA]</scope>
    <source>
        <strain evidence="10">JCM 16227</strain>
    </source>
</reference>
<keyword evidence="4" id="KW-1003">Cell membrane</keyword>
<feature type="transmembrane region" description="Helical" evidence="8">
    <location>
        <begin position="20"/>
        <end position="42"/>
    </location>
</feature>
<feature type="transmembrane region" description="Helical" evidence="8">
    <location>
        <begin position="300"/>
        <end position="323"/>
    </location>
</feature>
<organism evidence="9 10">
    <name type="scientific">Gordonia cholesterolivorans</name>
    <dbReference type="NCBI Taxonomy" id="559625"/>
    <lineage>
        <taxon>Bacteria</taxon>
        <taxon>Bacillati</taxon>
        <taxon>Actinomycetota</taxon>
        <taxon>Actinomycetes</taxon>
        <taxon>Mycobacteriales</taxon>
        <taxon>Gordoniaceae</taxon>
        <taxon>Gordonia</taxon>
    </lineage>
</organism>
<dbReference type="Proteomes" id="UP001501170">
    <property type="component" value="Unassembled WGS sequence"/>
</dbReference>
<gene>
    <name evidence="9" type="ORF">GCM10009855_25560</name>
</gene>
<dbReference type="PANTHER" id="PTHR30472">
    <property type="entry name" value="FERRIC ENTEROBACTIN TRANSPORT SYSTEM PERMEASE PROTEIN"/>
    <property type="match status" value="1"/>
</dbReference>
<evidence type="ECO:0000256" key="6">
    <source>
        <dbReference type="ARBA" id="ARBA00022989"/>
    </source>
</evidence>
<evidence type="ECO:0000256" key="3">
    <source>
        <dbReference type="ARBA" id="ARBA00022448"/>
    </source>
</evidence>
<feature type="transmembrane region" description="Helical" evidence="8">
    <location>
        <begin position="110"/>
        <end position="130"/>
    </location>
</feature>
<dbReference type="Pfam" id="PF01032">
    <property type="entry name" value="FecCD"/>
    <property type="match status" value="1"/>
</dbReference>
<evidence type="ECO:0000256" key="5">
    <source>
        <dbReference type="ARBA" id="ARBA00022692"/>
    </source>
</evidence>
<name>A0ABP5UPS5_9ACTN</name>
<dbReference type="Gene3D" id="1.10.3470.10">
    <property type="entry name" value="ABC transporter involved in vitamin B12 uptake, BtuC"/>
    <property type="match status" value="1"/>
</dbReference>
<comment type="similarity">
    <text evidence="2">Belongs to the binding-protein-dependent transport system permease family. FecCD subfamily.</text>
</comment>
<evidence type="ECO:0000256" key="8">
    <source>
        <dbReference type="SAM" id="Phobius"/>
    </source>
</evidence>
<dbReference type="CDD" id="cd06550">
    <property type="entry name" value="TM_ABC_iron-siderophores_like"/>
    <property type="match status" value="1"/>
</dbReference>
<dbReference type="SUPFAM" id="SSF81345">
    <property type="entry name" value="ABC transporter involved in vitamin B12 uptake, BtuC"/>
    <property type="match status" value="1"/>
</dbReference>
<protein>
    <submittedName>
        <fullName evidence="9">Iron ABC transporter permease</fullName>
    </submittedName>
</protein>
<sequence length="357" mass="35901">MTPVRTSAAARRPRARSGVWVGLAVALLASLLVAAAVGSVAIPPAETLRVLTGGHALDAGSDFILREVRLPRIATAALVGAALGVAGLQMQTLFRNPLADPYVLGANSGASLGVALVALGGGVTGAATFAGGLAGWGRAGSVVAAAFGAAAVLGLILLFAVWVRSAVTLLLIGVMIGAVTGSLVAVLIVYADPDSVQKYMIWGLGTFSATSWSDLRVAAPVILGAVLLSSTSMRALNALLLGEEYARSMGVDLRLTRTVTLLSAAVLTGVVTAYCGPVGFLGLVIPHLARGVFRTSNHRVILPGCVLVGALLAIWCGIVADLPGKDSSLPLNAVTALIGAPVVITVLLRGRGNGGAV</sequence>
<feature type="transmembrane region" description="Helical" evidence="8">
    <location>
        <begin position="169"/>
        <end position="191"/>
    </location>
</feature>
<evidence type="ECO:0000256" key="7">
    <source>
        <dbReference type="ARBA" id="ARBA00023136"/>
    </source>
</evidence>
<comment type="subcellular location">
    <subcellularLocation>
        <location evidence="1">Cell membrane</location>
        <topology evidence="1">Multi-pass membrane protein</topology>
    </subcellularLocation>
</comment>
<keyword evidence="6 8" id="KW-1133">Transmembrane helix</keyword>
<keyword evidence="5 8" id="KW-0812">Transmembrane</keyword>
<dbReference type="RefSeq" id="WP_006894174.1">
    <property type="nucleotide sequence ID" value="NZ_BAAARB010000013.1"/>
</dbReference>
<feature type="transmembrane region" description="Helical" evidence="8">
    <location>
        <begin position="261"/>
        <end position="288"/>
    </location>
</feature>
<keyword evidence="3" id="KW-0813">Transport</keyword>
<feature type="transmembrane region" description="Helical" evidence="8">
    <location>
        <begin position="142"/>
        <end position="163"/>
    </location>
</feature>
<dbReference type="InterPro" id="IPR000522">
    <property type="entry name" value="ABC_transptr_permease_BtuC"/>
</dbReference>
<evidence type="ECO:0000313" key="10">
    <source>
        <dbReference type="Proteomes" id="UP001501170"/>
    </source>
</evidence>
<feature type="transmembrane region" description="Helical" evidence="8">
    <location>
        <begin position="73"/>
        <end position="90"/>
    </location>
</feature>
<evidence type="ECO:0000256" key="2">
    <source>
        <dbReference type="ARBA" id="ARBA00007935"/>
    </source>
</evidence>
<feature type="transmembrane region" description="Helical" evidence="8">
    <location>
        <begin position="329"/>
        <end position="348"/>
    </location>
</feature>
<accession>A0ABP5UPS5</accession>
<evidence type="ECO:0000256" key="4">
    <source>
        <dbReference type="ARBA" id="ARBA00022475"/>
    </source>
</evidence>
<keyword evidence="10" id="KW-1185">Reference proteome</keyword>
<dbReference type="InterPro" id="IPR037294">
    <property type="entry name" value="ABC_BtuC-like"/>
</dbReference>